<gene>
    <name evidence="2" type="ORF">QGM71_07705</name>
</gene>
<organism evidence="2 3">
    <name type="scientific">Virgibacillus tibetensis</name>
    <dbReference type="NCBI Taxonomy" id="3042313"/>
    <lineage>
        <taxon>Bacteria</taxon>
        <taxon>Bacillati</taxon>
        <taxon>Bacillota</taxon>
        <taxon>Bacilli</taxon>
        <taxon>Bacillales</taxon>
        <taxon>Bacillaceae</taxon>
        <taxon>Virgibacillus</taxon>
    </lineage>
</organism>
<proteinExistence type="predicted"/>
<feature type="compositionally biased region" description="Basic and acidic residues" evidence="1">
    <location>
        <begin position="8"/>
        <end position="17"/>
    </location>
</feature>
<accession>A0ABU6KDY3</accession>
<name>A0ABU6KDY3_9BACI</name>
<keyword evidence="3" id="KW-1185">Reference proteome</keyword>
<feature type="region of interest" description="Disordered" evidence="1">
    <location>
        <begin position="1"/>
        <end position="36"/>
    </location>
</feature>
<protein>
    <submittedName>
        <fullName evidence="2">Uncharacterized protein</fullName>
    </submittedName>
</protein>
<sequence>MKKNPPHLTKERVDKSSHKVGKAVRPARGAVRRSDTEVVYKRKANYTEPDYVRSE</sequence>
<reference evidence="2 3" key="1">
    <citation type="journal article" date="2024" name="Int. J. Syst. Evol. Microbiol.">
        <title>Virgibacillus tibetensis sp. nov., isolated from salt lake on the Tibetan Plateau of China.</title>
        <authorList>
            <person name="Phurbu D."/>
            <person name="Liu Z.-X."/>
            <person name="Wang R."/>
            <person name="Zheng Y.-Y."/>
            <person name="Liu H.-C."/>
            <person name="Zhou Y.-G."/>
            <person name="Yu Y.-J."/>
            <person name="Li A.-H."/>
        </authorList>
    </citation>
    <scope>NUCLEOTIDE SEQUENCE [LARGE SCALE GENOMIC DNA]</scope>
    <source>
        <strain evidence="2 3">C22-A2</strain>
    </source>
</reference>
<evidence type="ECO:0000256" key="1">
    <source>
        <dbReference type="SAM" id="MobiDB-lite"/>
    </source>
</evidence>
<evidence type="ECO:0000313" key="3">
    <source>
        <dbReference type="Proteomes" id="UP001335737"/>
    </source>
</evidence>
<dbReference type="RefSeq" id="WP_327606931.1">
    <property type="nucleotide sequence ID" value="NZ_JARZFX010000002.1"/>
</dbReference>
<dbReference type="EMBL" id="JARZFX010000002">
    <property type="protein sequence ID" value="MEC5423380.1"/>
    <property type="molecule type" value="Genomic_DNA"/>
</dbReference>
<dbReference type="Proteomes" id="UP001335737">
    <property type="component" value="Unassembled WGS sequence"/>
</dbReference>
<evidence type="ECO:0000313" key="2">
    <source>
        <dbReference type="EMBL" id="MEC5423380.1"/>
    </source>
</evidence>
<comment type="caution">
    <text evidence="2">The sequence shown here is derived from an EMBL/GenBank/DDBJ whole genome shotgun (WGS) entry which is preliminary data.</text>
</comment>